<evidence type="ECO:0000313" key="2">
    <source>
        <dbReference type="Proteomes" id="UP001515480"/>
    </source>
</evidence>
<proteinExistence type="predicted"/>
<organism evidence="1 2">
    <name type="scientific">Prymnesium parvum</name>
    <name type="common">Toxic golden alga</name>
    <dbReference type="NCBI Taxonomy" id="97485"/>
    <lineage>
        <taxon>Eukaryota</taxon>
        <taxon>Haptista</taxon>
        <taxon>Haptophyta</taxon>
        <taxon>Prymnesiophyceae</taxon>
        <taxon>Prymnesiales</taxon>
        <taxon>Prymnesiaceae</taxon>
        <taxon>Prymnesium</taxon>
    </lineage>
</organism>
<reference evidence="1 2" key="1">
    <citation type="journal article" date="2024" name="Science">
        <title>Giant polyketide synthase enzymes in the biosynthesis of giant marine polyether toxins.</title>
        <authorList>
            <person name="Fallon T.R."/>
            <person name="Shende V.V."/>
            <person name="Wierzbicki I.H."/>
            <person name="Pendleton A.L."/>
            <person name="Watervoot N.F."/>
            <person name="Auber R.P."/>
            <person name="Gonzalez D.J."/>
            <person name="Wisecaver J.H."/>
            <person name="Moore B.S."/>
        </authorList>
    </citation>
    <scope>NUCLEOTIDE SEQUENCE [LARGE SCALE GENOMIC DNA]</scope>
    <source>
        <strain evidence="1 2">12B1</strain>
    </source>
</reference>
<name>A0AB34JZ76_PRYPA</name>
<comment type="caution">
    <text evidence="1">The sequence shown here is derived from an EMBL/GenBank/DDBJ whole genome shotgun (WGS) entry which is preliminary data.</text>
</comment>
<keyword evidence="2" id="KW-1185">Reference proteome</keyword>
<gene>
    <name evidence="1" type="ORF">AB1Y20_015129</name>
</gene>
<dbReference type="EMBL" id="JBGBPQ010000003">
    <property type="protein sequence ID" value="KAL1526417.1"/>
    <property type="molecule type" value="Genomic_DNA"/>
</dbReference>
<evidence type="ECO:0000313" key="1">
    <source>
        <dbReference type="EMBL" id="KAL1526417.1"/>
    </source>
</evidence>
<dbReference type="AlphaFoldDB" id="A0AB34JZ76"/>
<accession>A0AB34JZ76</accession>
<dbReference type="Proteomes" id="UP001515480">
    <property type="component" value="Unassembled WGS sequence"/>
</dbReference>
<protein>
    <submittedName>
        <fullName evidence="1">Uncharacterized protein</fullName>
    </submittedName>
</protein>
<sequence>MAVAENKSPGWVGEMCFVSNVARVASKNASSREELAERVRSHESEMRRRMCTCAPAVPVEVDKETTGSLVRWVRTLATELKAVDPCAPDILSATTDAEVAEQLAAPAQLLQIDPASEVASASASAAGAPSLALARDLRQLLAEVSRRRALAAQLTEKLGSLVRQLVSTTAGKGNAKLCWLCGLPPLLAAVILSDPRHTHLVSSLMTDRTNHGTPPAAMQACHYVALPAVAAAA</sequence>